<organism evidence="2 3">
    <name type="scientific">Candidatus Regiella insecticola</name>
    <dbReference type="NCBI Taxonomy" id="138073"/>
    <lineage>
        <taxon>Bacteria</taxon>
        <taxon>Pseudomonadati</taxon>
        <taxon>Pseudomonadota</taxon>
        <taxon>Gammaproteobacteria</taxon>
        <taxon>Enterobacterales</taxon>
        <taxon>Enterobacteriaceae</taxon>
        <taxon>aphid secondary symbionts</taxon>
        <taxon>Candidatus Regiella</taxon>
    </lineage>
</organism>
<sequence>MFIGLFLDRYNRIVASDASVVFINNVIFRKMRNSILTWIVIVSLGSSWGLLGFVVSSIGAMWISGVIFMFSCQPDFELISPNSIIAVPPGCNVVRQNDDNGSRVSESSINGGAKSVLPAVAGVASGAYTVGDNIENITITSDSLNDYSNISYHDNYSYDSINPGSGLPMMNDSIDIQGNAFGDSIRYD</sequence>
<keyword evidence="1" id="KW-0472">Membrane</keyword>
<keyword evidence="1" id="KW-1133">Transmembrane helix</keyword>
<evidence type="ECO:0000313" key="3">
    <source>
        <dbReference type="Proteomes" id="UP000504714"/>
    </source>
</evidence>
<keyword evidence="1" id="KW-0812">Transmembrane</keyword>
<accession>A0A6L2ZLA4</accession>
<dbReference type="AlphaFoldDB" id="A0A6L2ZLA4"/>
<protein>
    <submittedName>
        <fullName evidence="2">Uncharacterized protein</fullName>
    </submittedName>
</protein>
<reference evidence="2 3" key="1">
    <citation type="submission" date="2020-06" db="EMBL/GenBank/DDBJ databases">
        <title>The genome sequence of Candidatus Regiella insecticola strain Tut.</title>
        <authorList>
            <person name="Nikoh N."/>
            <person name="Tsuchida T."/>
            <person name="Koga R."/>
            <person name="Oshima K."/>
            <person name="Hattori M."/>
            <person name="Fukatsu T."/>
        </authorList>
    </citation>
    <scope>NUCLEOTIDE SEQUENCE [LARGE SCALE GENOMIC DNA]</scope>
    <source>
        <strain evidence="2 3">Tut</strain>
    </source>
</reference>
<evidence type="ECO:0000313" key="2">
    <source>
        <dbReference type="EMBL" id="GFN45372.1"/>
    </source>
</evidence>
<name>A0A6L2ZLA4_9ENTR</name>
<proteinExistence type="predicted"/>
<feature type="transmembrane region" description="Helical" evidence="1">
    <location>
        <begin position="35"/>
        <end position="63"/>
    </location>
</feature>
<comment type="caution">
    <text evidence="2">The sequence shown here is derived from an EMBL/GenBank/DDBJ whole genome shotgun (WGS) entry which is preliminary data.</text>
</comment>
<dbReference type="Proteomes" id="UP000504714">
    <property type="component" value="Unassembled WGS sequence"/>
</dbReference>
<gene>
    <name evidence="2" type="ORF">RINTU1_04850</name>
</gene>
<dbReference type="EMBL" id="BLXO01000001">
    <property type="protein sequence ID" value="GFN45372.1"/>
    <property type="molecule type" value="Genomic_DNA"/>
</dbReference>
<evidence type="ECO:0000256" key="1">
    <source>
        <dbReference type="SAM" id="Phobius"/>
    </source>
</evidence>